<comment type="subcellular location">
    <subcellularLocation>
        <location evidence="1">Cell membrane</location>
        <topology evidence="1">Multi-pass membrane protein</topology>
    </subcellularLocation>
</comment>
<feature type="transmembrane region" description="Helical" evidence="7">
    <location>
        <begin position="177"/>
        <end position="194"/>
    </location>
</feature>
<feature type="transmembrane region" description="Helical" evidence="7">
    <location>
        <begin position="12"/>
        <end position="30"/>
    </location>
</feature>
<dbReference type="PANTHER" id="PTHR40074">
    <property type="entry name" value="O-ACETYLTRANSFERASE WECH"/>
    <property type="match status" value="1"/>
</dbReference>
<feature type="transmembrane region" description="Helical" evidence="7">
    <location>
        <begin position="237"/>
        <end position="258"/>
    </location>
</feature>
<dbReference type="PANTHER" id="PTHR40074:SF2">
    <property type="entry name" value="O-ACETYLTRANSFERASE WECH"/>
    <property type="match status" value="1"/>
</dbReference>
<gene>
    <name evidence="9" type="ordered locus">TEH_06060</name>
</gene>
<feature type="transmembrane region" description="Helical" evidence="7">
    <location>
        <begin position="118"/>
        <end position="138"/>
    </location>
</feature>
<evidence type="ECO:0000256" key="2">
    <source>
        <dbReference type="ARBA" id="ARBA00007400"/>
    </source>
</evidence>
<evidence type="ECO:0000256" key="5">
    <source>
        <dbReference type="ARBA" id="ARBA00022989"/>
    </source>
</evidence>
<dbReference type="GO" id="GO:0016413">
    <property type="term" value="F:O-acetyltransferase activity"/>
    <property type="evidence" value="ECO:0007669"/>
    <property type="project" value="TreeGrafter"/>
</dbReference>
<feature type="transmembrane region" description="Helical" evidence="7">
    <location>
        <begin position="270"/>
        <end position="290"/>
    </location>
</feature>
<feature type="transmembrane region" description="Helical" evidence="7">
    <location>
        <begin position="145"/>
        <end position="165"/>
    </location>
</feature>
<keyword evidence="3" id="KW-1003">Cell membrane</keyword>
<evidence type="ECO:0000256" key="3">
    <source>
        <dbReference type="ARBA" id="ARBA00022475"/>
    </source>
</evidence>
<dbReference type="Proteomes" id="UP000002663">
    <property type="component" value="Chromosome"/>
</dbReference>
<dbReference type="Pfam" id="PF01757">
    <property type="entry name" value="Acyl_transf_3"/>
    <property type="match status" value="1"/>
</dbReference>
<organism evidence="9 10">
    <name type="scientific">Tetragenococcus halophilus (strain DSM 20338 / JCM 20259 / NCIMB 9735 / NBRC 12172)</name>
    <name type="common">Pediococcus halophilus</name>
    <dbReference type="NCBI Taxonomy" id="945021"/>
    <lineage>
        <taxon>Bacteria</taxon>
        <taxon>Bacillati</taxon>
        <taxon>Bacillota</taxon>
        <taxon>Bacilli</taxon>
        <taxon>Lactobacillales</taxon>
        <taxon>Enterococcaceae</taxon>
        <taxon>Tetragenococcus</taxon>
    </lineage>
</organism>
<dbReference type="InterPro" id="IPR002656">
    <property type="entry name" value="Acyl_transf_3_dom"/>
</dbReference>
<accession>A0AAN1VQF6</accession>
<feature type="transmembrane region" description="Helical" evidence="7">
    <location>
        <begin position="206"/>
        <end position="222"/>
    </location>
</feature>
<evidence type="ECO:0000313" key="9">
    <source>
        <dbReference type="EMBL" id="BAK93933.1"/>
    </source>
</evidence>
<feature type="transmembrane region" description="Helical" evidence="7">
    <location>
        <begin position="296"/>
        <end position="317"/>
    </location>
</feature>
<evidence type="ECO:0000259" key="8">
    <source>
        <dbReference type="Pfam" id="PF01757"/>
    </source>
</evidence>
<keyword evidence="4 7" id="KW-0812">Transmembrane</keyword>
<dbReference type="GO" id="GO:0009246">
    <property type="term" value="P:enterobacterial common antigen biosynthetic process"/>
    <property type="evidence" value="ECO:0007669"/>
    <property type="project" value="TreeGrafter"/>
</dbReference>
<comment type="similarity">
    <text evidence="2">Belongs to the acyltransferase 3 family.</text>
</comment>
<protein>
    <submittedName>
        <fullName evidence="9">Polysaccharide biosynthesis protein</fullName>
    </submittedName>
</protein>
<evidence type="ECO:0000256" key="7">
    <source>
        <dbReference type="SAM" id="Phobius"/>
    </source>
</evidence>
<dbReference type="GO" id="GO:0005886">
    <property type="term" value="C:plasma membrane"/>
    <property type="evidence" value="ECO:0007669"/>
    <property type="project" value="UniProtKB-SubCell"/>
</dbReference>
<keyword evidence="5 7" id="KW-1133">Transmembrane helix</keyword>
<keyword evidence="6 7" id="KW-0472">Membrane</keyword>
<evidence type="ECO:0000256" key="6">
    <source>
        <dbReference type="ARBA" id="ARBA00023136"/>
    </source>
</evidence>
<dbReference type="KEGG" id="thl:TEH_06060"/>
<dbReference type="AlphaFoldDB" id="A0AAN1VQF6"/>
<feature type="transmembrane region" description="Helical" evidence="7">
    <location>
        <begin position="81"/>
        <end position="98"/>
    </location>
</feature>
<dbReference type="EMBL" id="AP012046">
    <property type="protein sequence ID" value="BAK93933.1"/>
    <property type="molecule type" value="Genomic_DNA"/>
</dbReference>
<feature type="domain" description="Acyltransferase 3" evidence="8">
    <location>
        <begin position="69"/>
        <end position="311"/>
    </location>
</feature>
<evidence type="ECO:0000256" key="4">
    <source>
        <dbReference type="ARBA" id="ARBA00022692"/>
    </source>
</evidence>
<feature type="transmembrane region" description="Helical" evidence="7">
    <location>
        <begin position="42"/>
        <end position="60"/>
    </location>
</feature>
<proteinExistence type="inferred from homology"/>
<reference evidence="9 10" key="1">
    <citation type="submission" date="2011-01" db="EMBL/GenBank/DDBJ databases">
        <title>Whole genome sequence of Tetragenococcus halophilus NBRC 12172.</title>
        <authorList>
            <person name="Nakazawa H."/>
            <person name="Omata S."/>
            <person name="Koga C."/>
            <person name="Watanabe Y."/>
            <person name="Katano Y."/>
            <person name="Ito N."/>
            <person name="Tsukatani N."/>
            <person name="Ankai A."/>
            <person name="Oguchi A."/>
            <person name="Fukui S."/>
            <person name="Yashiro I."/>
            <person name="Kamata S."/>
            <person name="Hashimoto Y."/>
            <person name="Yamazaki J."/>
            <person name="Taguchi H."/>
            <person name="Tanaka A."/>
            <person name="Koyama T."/>
            <person name="Ichige A."/>
            <person name="Hanya Y."/>
            <person name="Tanikawa S."/>
            <person name="Yamazaki S."/>
            <person name="Fujita N."/>
        </authorList>
    </citation>
    <scope>NUCLEOTIDE SEQUENCE [LARGE SCALE GENOMIC DNA]</scope>
    <source>
        <strain evidence="10">DSM 20338 / JCM 20259 / NCIMB 9735 / NBRC 12172</strain>
    </source>
</reference>
<name>A0AAN1VQF6_TETHN</name>
<sequence length="337" mass="39512">MKSTKNIHQYVFVILIIITIISQILLNYTFRSSVDDNQIKTLFWVRHLFSFGIPGVLILWQVQDTILHSKEKAKDYLWGRIRYIFIPYLIFGLIYSMYESQVNEESIYDSFLNIVIQGNWHGAFILVILQFTILNLLLRKRFRYYKTLVIISLVVSVVYLSNQQIFQYPFFNNSTNILGWLFFYFLGTYVGYHYHTLKKLIKNNKPIIVFVTIFAFFLFTYFNEGYGAEVNLLEPALLPYFACCFFLIYSLAMSLVGLKQDLTKKIASYGSFILLFFPIIAPFLFSFFGFLEEQTALLFIFGLLFILGMSLGVAEILNQYTLTRFLLAKAFFTDDTN</sequence>
<evidence type="ECO:0000256" key="1">
    <source>
        <dbReference type="ARBA" id="ARBA00004651"/>
    </source>
</evidence>
<evidence type="ECO:0000313" key="10">
    <source>
        <dbReference type="Proteomes" id="UP000002663"/>
    </source>
</evidence>